<evidence type="ECO:0000256" key="1">
    <source>
        <dbReference type="SAM" id="SignalP"/>
    </source>
</evidence>
<evidence type="ECO:0000313" key="3">
    <source>
        <dbReference type="Proteomes" id="UP001567538"/>
    </source>
</evidence>
<gene>
    <name evidence="2" type="ORF">AAHA92_03295</name>
</gene>
<keyword evidence="3" id="KW-1185">Reference proteome</keyword>
<proteinExistence type="predicted"/>
<name>A0ABD1IH87_SALDI</name>
<keyword evidence="1" id="KW-0732">Signal</keyword>
<reference evidence="2 3" key="1">
    <citation type="submission" date="2024-06" db="EMBL/GenBank/DDBJ databases">
        <title>A chromosome level genome sequence of Diviner's sage (Salvia divinorum).</title>
        <authorList>
            <person name="Ford S.A."/>
            <person name="Ro D.-K."/>
            <person name="Ness R.W."/>
            <person name="Phillips M.A."/>
        </authorList>
    </citation>
    <scope>NUCLEOTIDE SEQUENCE [LARGE SCALE GENOMIC DNA]</scope>
    <source>
        <strain evidence="2">SAF-2024a</strain>
        <tissue evidence="2">Leaf</tissue>
    </source>
</reference>
<feature type="signal peptide" evidence="1">
    <location>
        <begin position="1"/>
        <end position="27"/>
    </location>
</feature>
<dbReference type="EMBL" id="JBEAFC010000002">
    <property type="protein sequence ID" value="KAL1567867.1"/>
    <property type="molecule type" value="Genomic_DNA"/>
</dbReference>
<dbReference type="AlphaFoldDB" id="A0ABD1IH87"/>
<accession>A0ABD1IH87</accession>
<dbReference type="Proteomes" id="UP001567538">
    <property type="component" value="Unassembled WGS sequence"/>
</dbReference>
<evidence type="ECO:0000313" key="2">
    <source>
        <dbReference type="EMBL" id="KAL1567867.1"/>
    </source>
</evidence>
<sequence length="111" mass="11713">METVVGYMMVLVLQVVTSLHRCGVVEGLDYASTDEVKKVNVSRGLETVRSMAAEEAAVVAARAVTETTSITAAEMAAVEPEEAEIEAEAEAAQCFADAAHFVAMAFIISSD</sequence>
<organism evidence="2 3">
    <name type="scientific">Salvia divinorum</name>
    <name type="common">Maria pastora</name>
    <name type="synonym">Diviner's sage</name>
    <dbReference type="NCBI Taxonomy" id="28513"/>
    <lineage>
        <taxon>Eukaryota</taxon>
        <taxon>Viridiplantae</taxon>
        <taxon>Streptophyta</taxon>
        <taxon>Embryophyta</taxon>
        <taxon>Tracheophyta</taxon>
        <taxon>Spermatophyta</taxon>
        <taxon>Magnoliopsida</taxon>
        <taxon>eudicotyledons</taxon>
        <taxon>Gunneridae</taxon>
        <taxon>Pentapetalae</taxon>
        <taxon>asterids</taxon>
        <taxon>lamiids</taxon>
        <taxon>Lamiales</taxon>
        <taxon>Lamiaceae</taxon>
        <taxon>Nepetoideae</taxon>
        <taxon>Mentheae</taxon>
        <taxon>Salviinae</taxon>
        <taxon>Salvia</taxon>
        <taxon>Salvia subgen. Calosphace</taxon>
    </lineage>
</organism>
<protein>
    <submittedName>
        <fullName evidence="2">Uncharacterized protein</fullName>
    </submittedName>
</protein>
<comment type="caution">
    <text evidence="2">The sequence shown here is derived from an EMBL/GenBank/DDBJ whole genome shotgun (WGS) entry which is preliminary data.</text>
</comment>
<feature type="chain" id="PRO_5044815226" evidence="1">
    <location>
        <begin position="28"/>
        <end position="111"/>
    </location>
</feature>